<dbReference type="GO" id="GO:0042277">
    <property type="term" value="F:peptide binding"/>
    <property type="evidence" value="ECO:0007669"/>
    <property type="project" value="TreeGrafter"/>
</dbReference>
<dbReference type="NCBIfam" id="TIGR02412">
    <property type="entry name" value="pepN_strep_liv"/>
    <property type="match status" value="1"/>
</dbReference>
<evidence type="ECO:0000313" key="17">
    <source>
        <dbReference type="EMBL" id="RBP98637.1"/>
    </source>
</evidence>
<evidence type="ECO:0000256" key="6">
    <source>
        <dbReference type="ARBA" id="ARBA00022438"/>
    </source>
</evidence>
<dbReference type="InterPro" id="IPR045357">
    <property type="entry name" value="Aminopeptidase_N-like_N"/>
</dbReference>
<feature type="domain" description="ERAP1-like C-terminal" evidence="15">
    <location>
        <begin position="545"/>
        <end position="846"/>
    </location>
</feature>
<dbReference type="GO" id="GO:0016285">
    <property type="term" value="F:alanyl aminopeptidase activity"/>
    <property type="evidence" value="ECO:0007669"/>
    <property type="project" value="UniProtKB-EC"/>
</dbReference>
<keyword evidence="9" id="KW-0378">Hydrolase</keyword>
<evidence type="ECO:0000256" key="11">
    <source>
        <dbReference type="ARBA" id="ARBA00023049"/>
    </source>
</evidence>
<dbReference type="EMBL" id="PDCG01000001">
    <property type="protein sequence ID" value="RBP98637.1"/>
    <property type="molecule type" value="Genomic_DNA"/>
</dbReference>
<evidence type="ECO:0000256" key="1">
    <source>
        <dbReference type="ARBA" id="ARBA00000098"/>
    </source>
</evidence>
<dbReference type="SUPFAM" id="SSF55486">
    <property type="entry name" value="Metalloproteases ('zincins'), catalytic domain"/>
    <property type="match status" value="1"/>
</dbReference>
<dbReference type="SUPFAM" id="SSF63737">
    <property type="entry name" value="Leukotriene A4 hydrolase N-terminal domain"/>
    <property type="match status" value="1"/>
</dbReference>
<dbReference type="Proteomes" id="UP000252530">
    <property type="component" value="Unassembled WGS sequence"/>
</dbReference>
<dbReference type="Pfam" id="PF11838">
    <property type="entry name" value="ERAP1_C"/>
    <property type="match status" value="1"/>
</dbReference>
<evidence type="ECO:0000256" key="7">
    <source>
        <dbReference type="ARBA" id="ARBA00022670"/>
    </source>
</evidence>
<keyword evidence="18" id="KW-1185">Reference proteome</keyword>
<dbReference type="EC" id="3.4.11.2" evidence="4"/>
<feature type="domain" description="Peptidase M1 membrane alanine aminopeptidase" evidence="14">
    <location>
        <begin position="247"/>
        <end position="461"/>
    </location>
</feature>
<name>A0A366KB92_9BIFI</name>
<evidence type="ECO:0000256" key="9">
    <source>
        <dbReference type="ARBA" id="ARBA00022801"/>
    </source>
</evidence>
<dbReference type="PRINTS" id="PR00756">
    <property type="entry name" value="ALADIPTASE"/>
</dbReference>
<evidence type="ECO:0000256" key="2">
    <source>
        <dbReference type="ARBA" id="ARBA00001947"/>
    </source>
</evidence>
<comment type="caution">
    <text evidence="17">The sequence shown here is derived from an EMBL/GenBank/DDBJ whole genome shotgun (WGS) entry which is preliminary data.</text>
</comment>
<dbReference type="GO" id="GO:0016020">
    <property type="term" value="C:membrane"/>
    <property type="evidence" value="ECO:0007669"/>
    <property type="project" value="TreeGrafter"/>
</dbReference>
<dbReference type="GO" id="GO:0005737">
    <property type="term" value="C:cytoplasm"/>
    <property type="evidence" value="ECO:0007669"/>
    <property type="project" value="TreeGrafter"/>
</dbReference>
<dbReference type="InterPro" id="IPR012778">
    <property type="entry name" value="Pept_M1_aminopeptidase"/>
</dbReference>
<dbReference type="GO" id="GO:0005615">
    <property type="term" value="C:extracellular space"/>
    <property type="evidence" value="ECO:0007669"/>
    <property type="project" value="TreeGrafter"/>
</dbReference>
<evidence type="ECO:0000256" key="8">
    <source>
        <dbReference type="ARBA" id="ARBA00022723"/>
    </source>
</evidence>
<protein>
    <recommendedName>
        <fullName evidence="5">Aminopeptidase N</fullName>
        <ecNumber evidence="4">3.4.11.2</ecNumber>
    </recommendedName>
    <alternativeName>
        <fullName evidence="12">Alanine aminopeptidase</fullName>
    </alternativeName>
    <alternativeName>
        <fullName evidence="13">Lysyl aminopeptidase</fullName>
    </alternativeName>
</protein>
<evidence type="ECO:0000259" key="16">
    <source>
        <dbReference type="Pfam" id="PF17900"/>
    </source>
</evidence>
<keyword evidence="8" id="KW-0479">Metal-binding</keyword>
<dbReference type="GO" id="GO:0043171">
    <property type="term" value="P:peptide catabolic process"/>
    <property type="evidence" value="ECO:0007669"/>
    <property type="project" value="TreeGrafter"/>
</dbReference>
<dbReference type="Gene3D" id="2.60.40.1730">
    <property type="entry name" value="tricorn interacting facor f3 domain"/>
    <property type="match status" value="1"/>
</dbReference>
<evidence type="ECO:0000313" key="18">
    <source>
        <dbReference type="Proteomes" id="UP000252530"/>
    </source>
</evidence>
<dbReference type="RefSeq" id="WP_113859609.1">
    <property type="nucleotide sequence ID" value="NZ_PDCG01000001.1"/>
</dbReference>
<keyword evidence="6 17" id="KW-0031">Aminopeptidase</keyword>
<sequence>MPGANLTRVEAEERASLIKAPITYAVELDLTQGAKDFGSRSTISFDAQPGASSFLDLIADRVESVELNGHALDPAQVFKDDRIELPNLQVHNTVTVVSSCQYSTTGEGLHRSVDPSDGNIYLYSQFEVPDARRVYAVFDQPDLKASFDFSVKAPESWLVTSNMPVATQQPVEGSTAEGTMGDHPAESVRLWSFETTPVMSSYLTAICAGPYAEWHTDYANEDGRTVTMAMYCRQALKEAFAKDVDYLFDITKKGFAFYAKTWGVPYPYAKYDQIYVPEYNAGAMENIGMVTIRDSYVFESKVTDALAERRVVTVLHELAHMWFGDLVTMKWWNDLWLNESFAEFMSTLCTAEATDWHEAWATFCSGEKSWGQNQDELPTTHPIVAPIKDLKDTEVNFDGITYAKGASVLKQLVAYVGRDKFFQGIHSYLTKHAYSNATLADLLTELEAASGRDLKSWSAQWLEEPGINTLRAQVCQAADGTIESLTLTQSAPADHPVQRSHRLAIGFYNADPATGAVKRTDRIELDVDGESTEVAEAAGKQRPDFILINDEDLTYSKLRFDDKSMQFAAQNLYRFDDALTRAVIWLSFWDMTRDAEFPAERFVDLSLKMLSTEHESTSFRYALQCLKTTVWHYTAPARRQAVASHVATELWKLAQAAQAGSDEQFQLVTAYLGYGQEGDQAFAADINGLLDGSVQLSGLEIDNNLTWNLIQALAAVNQIDQDGIKAQLAKKETTENRQFAYAALAAQAKPEAKDWAWNQALHNADLTNAQMDAICQGFDFTTDSSLAQPYAERYFEAVDWIWEHKTFHMAETLLEGLYPVYADPQELVDRGQAWLDSHQDAARALRLLVMGNVDASRRHLRVSAYNQGLKA</sequence>
<dbReference type="InterPro" id="IPR014782">
    <property type="entry name" value="Peptidase_M1_dom"/>
</dbReference>
<dbReference type="FunFam" id="1.10.390.10:FF:000004">
    <property type="entry name" value="Aminopeptidase N"/>
    <property type="match status" value="1"/>
</dbReference>
<dbReference type="InterPro" id="IPR001930">
    <property type="entry name" value="Peptidase_M1"/>
</dbReference>
<dbReference type="Pfam" id="PF01433">
    <property type="entry name" value="Peptidase_M1"/>
    <property type="match status" value="1"/>
</dbReference>
<evidence type="ECO:0000256" key="12">
    <source>
        <dbReference type="ARBA" id="ARBA00029811"/>
    </source>
</evidence>
<evidence type="ECO:0000256" key="4">
    <source>
        <dbReference type="ARBA" id="ARBA00012564"/>
    </source>
</evidence>
<keyword evidence="11" id="KW-0482">Metalloprotease</keyword>
<evidence type="ECO:0000256" key="3">
    <source>
        <dbReference type="ARBA" id="ARBA00010136"/>
    </source>
</evidence>
<evidence type="ECO:0000256" key="13">
    <source>
        <dbReference type="ARBA" id="ARBA00031533"/>
    </source>
</evidence>
<dbReference type="GO" id="GO:0008270">
    <property type="term" value="F:zinc ion binding"/>
    <property type="evidence" value="ECO:0007669"/>
    <property type="project" value="InterPro"/>
</dbReference>
<dbReference type="AlphaFoldDB" id="A0A366KB92"/>
<dbReference type="Pfam" id="PF17900">
    <property type="entry name" value="Peptidase_M1_N"/>
    <property type="match status" value="1"/>
</dbReference>
<accession>A0A366KB92</accession>
<dbReference type="OrthoDB" id="100605at2"/>
<evidence type="ECO:0000259" key="15">
    <source>
        <dbReference type="Pfam" id="PF11838"/>
    </source>
</evidence>
<evidence type="ECO:0000259" key="14">
    <source>
        <dbReference type="Pfam" id="PF01433"/>
    </source>
</evidence>
<evidence type="ECO:0000256" key="5">
    <source>
        <dbReference type="ARBA" id="ARBA00015611"/>
    </source>
</evidence>
<dbReference type="CDD" id="cd09602">
    <property type="entry name" value="M1_APN"/>
    <property type="match status" value="1"/>
</dbReference>
<feature type="domain" description="Aminopeptidase N-like N-terminal" evidence="16">
    <location>
        <begin position="100"/>
        <end position="203"/>
    </location>
</feature>
<comment type="cofactor">
    <cofactor evidence="2">
        <name>Zn(2+)</name>
        <dbReference type="ChEBI" id="CHEBI:29105"/>
    </cofactor>
</comment>
<dbReference type="Gene3D" id="1.10.390.10">
    <property type="entry name" value="Neutral Protease Domain 2"/>
    <property type="match status" value="1"/>
</dbReference>
<dbReference type="GO" id="GO:0006508">
    <property type="term" value="P:proteolysis"/>
    <property type="evidence" value="ECO:0007669"/>
    <property type="project" value="UniProtKB-KW"/>
</dbReference>
<dbReference type="FunFam" id="2.60.40.1730:FF:000010">
    <property type="entry name" value="Putative aminopeptidase N"/>
    <property type="match status" value="1"/>
</dbReference>
<comment type="catalytic activity">
    <reaction evidence="1">
        <text>Release of an N-terminal amino acid, Xaa-|-Yaa- from a peptide, amide or arylamide. Xaa is preferably Ala, but may be most amino acids including Pro (slow action). When a terminal hydrophobic residue is followed by a prolyl residue, the two may be released as an intact Xaa-Pro dipeptide.</text>
        <dbReference type="EC" id="3.4.11.2"/>
    </reaction>
</comment>
<dbReference type="PANTHER" id="PTHR11533:SF174">
    <property type="entry name" value="PUROMYCIN-SENSITIVE AMINOPEPTIDASE-RELATED"/>
    <property type="match status" value="1"/>
</dbReference>
<dbReference type="InterPro" id="IPR050344">
    <property type="entry name" value="Peptidase_M1_aminopeptidases"/>
</dbReference>
<gene>
    <name evidence="17" type="primary">pepN</name>
    <name evidence="17" type="ORF">CRD60_01995</name>
</gene>
<evidence type="ECO:0000256" key="10">
    <source>
        <dbReference type="ARBA" id="ARBA00022833"/>
    </source>
</evidence>
<dbReference type="PANTHER" id="PTHR11533">
    <property type="entry name" value="PROTEASE M1 ZINC METALLOPROTEASE"/>
    <property type="match status" value="1"/>
</dbReference>
<dbReference type="GO" id="GO:0070006">
    <property type="term" value="F:metalloaminopeptidase activity"/>
    <property type="evidence" value="ECO:0007669"/>
    <property type="project" value="TreeGrafter"/>
</dbReference>
<reference evidence="17 18" key="1">
    <citation type="submission" date="2017-10" db="EMBL/GenBank/DDBJ databases">
        <title>Bifidobacterium xylocopum sp. nov. and Bifidobacterium aemilianum sp. nov., from the carpenter bee (Xylocopa violacea) digestive tract.</title>
        <authorList>
            <person name="Alberoni D."/>
            <person name="Baffoni L."/>
            <person name="Di Gioia D."/>
            <person name="Gaggia F."/>
            <person name="Biavati B."/>
        </authorList>
    </citation>
    <scope>NUCLEOTIDE SEQUENCE [LARGE SCALE GENOMIC DNA]</scope>
    <source>
        <strain evidence="17 18">XV10</strain>
    </source>
</reference>
<keyword evidence="7" id="KW-0645">Protease</keyword>
<dbReference type="InterPro" id="IPR042097">
    <property type="entry name" value="Aminopeptidase_N-like_N_sf"/>
</dbReference>
<comment type="similarity">
    <text evidence="3">Belongs to the peptidase M1 family.</text>
</comment>
<keyword evidence="10" id="KW-0862">Zinc</keyword>
<dbReference type="InterPro" id="IPR024571">
    <property type="entry name" value="ERAP1-like_C_dom"/>
</dbReference>
<proteinExistence type="inferred from homology"/>
<dbReference type="InterPro" id="IPR027268">
    <property type="entry name" value="Peptidase_M4/M1_CTD_sf"/>
</dbReference>
<organism evidence="17 18">
    <name type="scientific">Bifidobacterium aemilianum</name>
    <dbReference type="NCBI Taxonomy" id="2493120"/>
    <lineage>
        <taxon>Bacteria</taxon>
        <taxon>Bacillati</taxon>
        <taxon>Actinomycetota</taxon>
        <taxon>Actinomycetes</taxon>
        <taxon>Bifidobacteriales</taxon>
        <taxon>Bifidobacteriaceae</taxon>
        <taxon>Bifidobacterium</taxon>
    </lineage>
</organism>